<evidence type="ECO:0000259" key="2">
    <source>
        <dbReference type="SMART" id="SM00672"/>
    </source>
</evidence>
<dbReference type="InterPro" id="IPR006598">
    <property type="entry name" value="CAP10"/>
</dbReference>
<reference evidence="3" key="2">
    <citation type="submission" date="2023-06" db="EMBL/GenBank/DDBJ databases">
        <authorList>
            <consortium name="Lawrence Berkeley National Laboratory"/>
            <person name="Haridas S."/>
            <person name="Hensen N."/>
            <person name="Bonometti L."/>
            <person name="Westerberg I."/>
            <person name="Brannstrom I.O."/>
            <person name="Guillou S."/>
            <person name="Cros-Aarteil S."/>
            <person name="Calhoun S."/>
            <person name="Kuo A."/>
            <person name="Mondo S."/>
            <person name="Pangilinan J."/>
            <person name="Riley R."/>
            <person name="LaButti K."/>
            <person name="Andreopoulos B."/>
            <person name="Lipzen A."/>
            <person name="Chen C."/>
            <person name="Yanf M."/>
            <person name="Daum C."/>
            <person name="Ng V."/>
            <person name="Clum A."/>
            <person name="Steindorff A."/>
            <person name="Ohm R."/>
            <person name="Martin F."/>
            <person name="Silar P."/>
            <person name="Natvig D."/>
            <person name="Lalanne C."/>
            <person name="Gautier V."/>
            <person name="Ament-velasquez S.L."/>
            <person name="Kruys A."/>
            <person name="Hutchinson M.I."/>
            <person name="Powell A.J."/>
            <person name="Barry K."/>
            <person name="Miller A.N."/>
            <person name="Grigoriev I.V."/>
            <person name="Debuchy R."/>
            <person name="Gladieux P."/>
            <person name="Thoren M.H."/>
            <person name="Johannesson H."/>
        </authorList>
    </citation>
    <scope>NUCLEOTIDE SEQUENCE</scope>
    <source>
        <strain evidence="3">CBS 232.78</strain>
    </source>
</reference>
<dbReference type="PANTHER" id="PTHR12203">
    <property type="entry name" value="KDEL LYS-ASP-GLU-LEU CONTAINING - RELATED"/>
    <property type="match status" value="1"/>
</dbReference>
<dbReference type="Pfam" id="PF05686">
    <property type="entry name" value="Glyco_transf_90"/>
    <property type="match status" value="1"/>
</dbReference>
<comment type="caution">
    <text evidence="3">The sequence shown here is derived from an EMBL/GenBank/DDBJ whole genome shotgun (WGS) entry which is preliminary data.</text>
</comment>
<proteinExistence type="predicted"/>
<organism evidence="3 4">
    <name type="scientific">Podospora didyma</name>
    <dbReference type="NCBI Taxonomy" id="330526"/>
    <lineage>
        <taxon>Eukaryota</taxon>
        <taxon>Fungi</taxon>
        <taxon>Dikarya</taxon>
        <taxon>Ascomycota</taxon>
        <taxon>Pezizomycotina</taxon>
        <taxon>Sordariomycetes</taxon>
        <taxon>Sordariomycetidae</taxon>
        <taxon>Sordariales</taxon>
        <taxon>Podosporaceae</taxon>
        <taxon>Podospora</taxon>
    </lineage>
</organism>
<evidence type="ECO:0000256" key="1">
    <source>
        <dbReference type="SAM" id="MobiDB-lite"/>
    </source>
</evidence>
<evidence type="ECO:0000313" key="3">
    <source>
        <dbReference type="EMBL" id="KAK3380930.1"/>
    </source>
</evidence>
<feature type="region of interest" description="Disordered" evidence="1">
    <location>
        <begin position="441"/>
        <end position="467"/>
    </location>
</feature>
<name>A0AAE0NG91_9PEZI</name>
<dbReference type="PANTHER" id="PTHR12203:SF63">
    <property type="entry name" value="GLYCOSYL TRANSFERASE CAP10 DOMAIN-CONTAINING PROTEIN"/>
    <property type="match status" value="1"/>
</dbReference>
<sequence>MSETKAIPRRNSFRRQYRRWWKQAFVFASLCLLLNFLLFAHHLRALPGFRLKHILGHTPLPGNRGATQSRFNSLNLDEEQCRAAFPDLAKDIDQNVALGGFPFPLRSLDNKALTQYSQQLYILRSEHDLTPELVDAQYATLQQIHRALVTSPDSLPDTAIAINIRDQPFGAAWSYSRPAYAMPSSSGPPITRAFLMPHFSFWAWPQPFIGSLSRAAAAIDAIEASLPFSKKNPRAIWRGTVGFNSVHHPTLRQDLLNATEGRSDWADVEALKWEEGNDSTNKNKSTAVPSNAIMVEDFCRHKYVLHTEGVTYSGRLLFLQMCKSVLIAPPLAWLQHTTHLIRPLFSSDLYFSGNKRWEPSEGEKAAWPEHYTPDEANAIFVSPDWSDLEAVVGWLERNPDIAEGIATRQRELFVGGGYLSRAAEVCYWRALIRGWSQVAQTEVPGEDGTGGKSNKEERWEEFSMRHV</sequence>
<gene>
    <name evidence="3" type="ORF">B0H63DRAFT_523669</name>
</gene>
<keyword evidence="3" id="KW-0808">Transferase</keyword>
<dbReference type="EMBL" id="JAULSW010000005">
    <property type="protein sequence ID" value="KAK3380930.1"/>
    <property type="molecule type" value="Genomic_DNA"/>
</dbReference>
<keyword evidence="4" id="KW-1185">Reference proteome</keyword>
<dbReference type="GO" id="GO:0016740">
    <property type="term" value="F:transferase activity"/>
    <property type="evidence" value="ECO:0007669"/>
    <property type="project" value="UniProtKB-KW"/>
</dbReference>
<protein>
    <submittedName>
        <fullName evidence="3">Glycosyl transferase family 90-domain-containing protein</fullName>
    </submittedName>
</protein>
<feature type="compositionally biased region" description="Basic and acidic residues" evidence="1">
    <location>
        <begin position="453"/>
        <end position="467"/>
    </location>
</feature>
<evidence type="ECO:0000313" key="4">
    <source>
        <dbReference type="Proteomes" id="UP001285441"/>
    </source>
</evidence>
<dbReference type="AlphaFoldDB" id="A0AAE0NG91"/>
<dbReference type="Proteomes" id="UP001285441">
    <property type="component" value="Unassembled WGS sequence"/>
</dbReference>
<dbReference type="SMART" id="SM00672">
    <property type="entry name" value="CAP10"/>
    <property type="match status" value="1"/>
</dbReference>
<feature type="domain" description="Glycosyl transferase CAP10" evidence="2">
    <location>
        <begin position="154"/>
        <end position="442"/>
    </location>
</feature>
<dbReference type="InterPro" id="IPR051091">
    <property type="entry name" value="O-Glucosyltr/Glycosyltrsf_90"/>
</dbReference>
<reference evidence="3" key="1">
    <citation type="journal article" date="2023" name="Mol. Phylogenet. Evol.">
        <title>Genome-scale phylogeny and comparative genomics of the fungal order Sordariales.</title>
        <authorList>
            <person name="Hensen N."/>
            <person name="Bonometti L."/>
            <person name="Westerberg I."/>
            <person name="Brannstrom I.O."/>
            <person name="Guillou S."/>
            <person name="Cros-Aarteil S."/>
            <person name="Calhoun S."/>
            <person name="Haridas S."/>
            <person name="Kuo A."/>
            <person name="Mondo S."/>
            <person name="Pangilinan J."/>
            <person name="Riley R."/>
            <person name="LaButti K."/>
            <person name="Andreopoulos B."/>
            <person name="Lipzen A."/>
            <person name="Chen C."/>
            <person name="Yan M."/>
            <person name="Daum C."/>
            <person name="Ng V."/>
            <person name="Clum A."/>
            <person name="Steindorff A."/>
            <person name="Ohm R.A."/>
            <person name="Martin F."/>
            <person name="Silar P."/>
            <person name="Natvig D.O."/>
            <person name="Lalanne C."/>
            <person name="Gautier V."/>
            <person name="Ament-Velasquez S.L."/>
            <person name="Kruys A."/>
            <person name="Hutchinson M.I."/>
            <person name="Powell A.J."/>
            <person name="Barry K."/>
            <person name="Miller A.N."/>
            <person name="Grigoriev I.V."/>
            <person name="Debuchy R."/>
            <person name="Gladieux P."/>
            <person name="Hiltunen Thoren M."/>
            <person name="Johannesson H."/>
        </authorList>
    </citation>
    <scope>NUCLEOTIDE SEQUENCE</scope>
    <source>
        <strain evidence="3">CBS 232.78</strain>
    </source>
</reference>
<accession>A0AAE0NG91</accession>